<dbReference type="VEuPathDB" id="VectorBase:HLOH_045816"/>
<dbReference type="Proteomes" id="UP000821853">
    <property type="component" value="Chromosome 4"/>
</dbReference>
<organism evidence="1 2">
    <name type="scientific">Haemaphysalis longicornis</name>
    <name type="common">Bush tick</name>
    <dbReference type="NCBI Taxonomy" id="44386"/>
    <lineage>
        <taxon>Eukaryota</taxon>
        <taxon>Metazoa</taxon>
        <taxon>Ecdysozoa</taxon>
        <taxon>Arthropoda</taxon>
        <taxon>Chelicerata</taxon>
        <taxon>Arachnida</taxon>
        <taxon>Acari</taxon>
        <taxon>Parasitiformes</taxon>
        <taxon>Ixodida</taxon>
        <taxon>Ixodoidea</taxon>
        <taxon>Ixodidae</taxon>
        <taxon>Haemaphysalinae</taxon>
        <taxon>Haemaphysalis</taxon>
    </lineage>
</organism>
<reference evidence="1 2" key="1">
    <citation type="journal article" date="2020" name="Cell">
        <title>Large-Scale Comparative Analyses of Tick Genomes Elucidate Their Genetic Diversity and Vector Capacities.</title>
        <authorList>
            <consortium name="Tick Genome and Microbiome Consortium (TIGMIC)"/>
            <person name="Jia N."/>
            <person name="Wang J."/>
            <person name="Shi W."/>
            <person name="Du L."/>
            <person name="Sun Y."/>
            <person name="Zhan W."/>
            <person name="Jiang J.F."/>
            <person name="Wang Q."/>
            <person name="Zhang B."/>
            <person name="Ji P."/>
            <person name="Bell-Sakyi L."/>
            <person name="Cui X.M."/>
            <person name="Yuan T.T."/>
            <person name="Jiang B.G."/>
            <person name="Yang W.F."/>
            <person name="Lam T.T."/>
            <person name="Chang Q.C."/>
            <person name="Ding S.J."/>
            <person name="Wang X.J."/>
            <person name="Zhu J.G."/>
            <person name="Ruan X.D."/>
            <person name="Zhao L."/>
            <person name="Wei J.T."/>
            <person name="Ye R.Z."/>
            <person name="Que T.C."/>
            <person name="Du C.H."/>
            <person name="Zhou Y.H."/>
            <person name="Cheng J.X."/>
            <person name="Dai P.F."/>
            <person name="Guo W.B."/>
            <person name="Han X.H."/>
            <person name="Huang E.J."/>
            <person name="Li L.F."/>
            <person name="Wei W."/>
            <person name="Gao Y.C."/>
            <person name="Liu J.Z."/>
            <person name="Shao H.Z."/>
            <person name="Wang X."/>
            <person name="Wang C.C."/>
            <person name="Yang T.C."/>
            <person name="Huo Q.B."/>
            <person name="Li W."/>
            <person name="Chen H.Y."/>
            <person name="Chen S.E."/>
            <person name="Zhou L.G."/>
            <person name="Ni X.B."/>
            <person name="Tian J.H."/>
            <person name="Sheng Y."/>
            <person name="Liu T."/>
            <person name="Pan Y.S."/>
            <person name="Xia L.Y."/>
            <person name="Li J."/>
            <person name="Zhao F."/>
            <person name="Cao W.C."/>
        </authorList>
    </citation>
    <scope>NUCLEOTIDE SEQUENCE [LARGE SCALE GENOMIC DNA]</scope>
    <source>
        <strain evidence="1">HaeL-2018</strain>
    </source>
</reference>
<dbReference type="AlphaFoldDB" id="A0A9J6GIK7"/>
<sequence length="90" mass="10474">MNVKRAAKLYPHPVTGALNYLQGLTGHTGDVSFTNTRPAIRLMETMYRWFLLMDVSNCIQHIHQNQPDCKEYRNTGDERLVWLHGVPRSY</sequence>
<protein>
    <submittedName>
        <fullName evidence="1">Uncharacterized protein</fullName>
    </submittedName>
</protein>
<evidence type="ECO:0000313" key="1">
    <source>
        <dbReference type="EMBL" id="KAH9374400.1"/>
    </source>
</evidence>
<evidence type="ECO:0000313" key="2">
    <source>
        <dbReference type="Proteomes" id="UP000821853"/>
    </source>
</evidence>
<dbReference type="OrthoDB" id="6488501at2759"/>
<keyword evidence="2" id="KW-1185">Reference proteome</keyword>
<proteinExistence type="predicted"/>
<gene>
    <name evidence="1" type="ORF">HPB48_010873</name>
</gene>
<accession>A0A9J6GIK7</accession>
<dbReference type="EMBL" id="JABSTR010000006">
    <property type="protein sequence ID" value="KAH9374400.1"/>
    <property type="molecule type" value="Genomic_DNA"/>
</dbReference>
<comment type="caution">
    <text evidence="1">The sequence shown here is derived from an EMBL/GenBank/DDBJ whole genome shotgun (WGS) entry which is preliminary data.</text>
</comment>
<name>A0A9J6GIK7_HAELO</name>